<evidence type="ECO:0000313" key="3">
    <source>
        <dbReference type="EMBL" id="OCT52954.1"/>
    </source>
</evidence>
<evidence type="ECO:0000256" key="1">
    <source>
        <dbReference type="SAM" id="Coils"/>
    </source>
</evidence>
<dbReference type="VEuPathDB" id="FungiDB:CLCR_09583"/>
<feature type="compositionally biased region" description="Polar residues" evidence="2">
    <location>
        <begin position="532"/>
        <end position="556"/>
    </location>
</feature>
<dbReference type="AlphaFoldDB" id="A0A1C1CWS0"/>
<feature type="compositionally biased region" description="Basic and acidic residues" evidence="2">
    <location>
        <begin position="667"/>
        <end position="695"/>
    </location>
</feature>
<accession>A0A1C1CWS0</accession>
<evidence type="ECO:0000313" key="4">
    <source>
        <dbReference type="Proteomes" id="UP000094526"/>
    </source>
</evidence>
<feature type="region of interest" description="Disordered" evidence="2">
    <location>
        <begin position="657"/>
        <end position="695"/>
    </location>
</feature>
<gene>
    <name evidence="3" type="ORF">CLCR_09583</name>
</gene>
<feature type="coiled-coil region" evidence="1">
    <location>
        <begin position="374"/>
        <end position="443"/>
    </location>
</feature>
<reference evidence="4" key="1">
    <citation type="submission" date="2015-07" db="EMBL/GenBank/DDBJ databases">
        <authorList>
            <person name="Teixeira M.M."/>
            <person name="Souza R.C."/>
            <person name="Almeida L.G."/>
            <person name="Vicente V.A."/>
            <person name="de Hoog S."/>
            <person name="Bocca A.L."/>
            <person name="de Almeida S.R."/>
            <person name="Vasconcelos A.T."/>
            <person name="Felipe M.S."/>
        </authorList>
    </citation>
    <scope>NUCLEOTIDE SEQUENCE [LARGE SCALE GENOMIC DNA]</scope>
    <source>
        <strain evidence="4">KSF</strain>
    </source>
</reference>
<evidence type="ECO:0000256" key="2">
    <source>
        <dbReference type="SAM" id="MobiDB-lite"/>
    </source>
</evidence>
<feature type="compositionally biased region" description="Basic and acidic residues" evidence="2">
    <location>
        <begin position="785"/>
        <end position="808"/>
    </location>
</feature>
<keyword evidence="4" id="KW-1185">Reference proteome</keyword>
<keyword evidence="1" id="KW-0175">Coiled coil</keyword>
<dbReference type="OrthoDB" id="4117168at2759"/>
<feature type="region of interest" description="Disordered" evidence="2">
    <location>
        <begin position="522"/>
        <end position="606"/>
    </location>
</feature>
<dbReference type="VEuPathDB" id="FungiDB:G647_04295"/>
<protein>
    <submittedName>
        <fullName evidence="3">Uncharacterized protein</fullName>
    </submittedName>
</protein>
<feature type="compositionally biased region" description="Polar residues" evidence="2">
    <location>
        <begin position="585"/>
        <end position="595"/>
    </location>
</feature>
<dbReference type="EMBL" id="LGRB01000008">
    <property type="protein sequence ID" value="OCT52954.1"/>
    <property type="molecule type" value="Genomic_DNA"/>
</dbReference>
<dbReference type="eggNOG" id="ENOG502RV2B">
    <property type="taxonomic scope" value="Eukaryota"/>
</dbReference>
<proteinExistence type="predicted"/>
<organism evidence="3 4">
    <name type="scientific">Cladophialophora carrionii</name>
    <dbReference type="NCBI Taxonomy" id="86049"/>
    <lineage>
        <taxon>Eukaryota</taxon>
        <taxon>Fungi</taxon>
        <taxon>Dikarya</taxon>
        <taxon>Ascomycota</taxon>
        <taxon>Pezizomycotina</taxon>
        <taxon>Eurotiomycetes</taxon>
        <taxon>Chaetothyriomycetidae</taxon>
        <taxon>Chaetothyriales</taxon>
        <taxon>Herpotrichiellaceae</taxon>
        <taxon>Cladophialophora</taxon>
    </lineage>
</organism>
<dbReference type="Proteomes" id="UP000094526">
    <property type="component" value="Unassembled WGS sequence"/>
</dbReference>
<feature type="region of interest" description="Disordered" evidence="2">
    <location>
        <begin position="785"/>
        <end position="866"/>
    </location>
</feature>
<comment type="caution">
    <text evidence="3">The sequence shown here is derived from an EMBL/GenBank/DDBJ whole genome shotgun (WGS) entry which is preliminary data.</text>
</comment>
<sequence>MLISPPHTPISPKQHSLVAELPGSLLQASQGFRQTDPISPPPPLRLLRRDTAESTLSSVPSLSASVSTEEGTMDTFRHLTTRKHDRSRSDMPTSYTIGSRTPAITKPFAVMTIEELLDTLPDCDSGIISQHWLPAMRLQIEKMIGVLNEAGNLQIESSVDQVTLNSVSDMSSGILLAADIHQVLKTFSDQMRAITAEYRKVVEQAESLAERDGKANKERVKDLEEQVEEALELMDAKDKEIEERDQRVSELRNTVHEIARLLGTFIQNNLPSWVETINEPRTQQVLRIIADYTRNDSLGSVDYLRIPEETLNKYAADLREARNLVGEYRKVLQGQSAMIKDQSQNLDAHAVKYEKAVKMVREKDHEILLLVQKNDDLTKQLQENQSALAESQETATEAEVMNRRYEELRGNMESLKTAHELELDQKDAEIANLRQKLGSAREEVFARREDVKNVVAQTQAMLHTQPDPYSAAAKSSNTSKALRFFGMEKDKYKKGNIPASQSTLGLSSVDARYSSKEVAPDVSKEALWHRPSLQTHTNQRSARTAPNTPVDRTQGSGVPAWTPAANQAPVDPVAPAPPRSDSLGYGSSTATSPISPINKDKPLPADPMSMSQLATARLAGITSSMESPLQAQIASDYLSHGIMGQTSQTARRVLSRITEVSTPKSRRSQDEDQGSRLENVREDDGSDHSVGSSDREVYRKSICALDMLNSSSDLPSSETETDIERIMRGAGITGGTGSPPPRLRNTGRHPAATYSNNNWQENRQDNDQDIHTGVARVLHLRAGTRDLRRAGDSHNSDNDDHAGMRDGEIGVVGQERAQLQPQFARDRDSSGESTQDRRERFTNPARESVVSTGSSAGYRTEDSEPKTVAQLYHMSGRHIRG</sequence>
<name>A0A1C1CWS0_9EURO</name>
<feature type="coiled-coil region" evidence="1">
    <location>
        <begin position="191"/>
        <end position="254"/>
    </location>
</feature>
<feature type="region of interest" description="Disordered" evidence="2">
    <location>
        <begin position="730"/>
        <end position="764"/>
    </location>
</feature>
<feature type="compositionally biased region" description="Basic and acidic residues" evidence="2">
    <location>
        <begin position="824"/>
        <end position="841"/>
    </location>
</feature>